<dbReference type="Proteomes" id="UP000474159">
    <property type="component" value="Unassembled WGS sequence"/>
</dbReference>
<sequence length="307" mass="32136">MIAYTLRRLLQAVPTLFLVITLSFFLMRLAPGGPFDLERPLPPAAMENLRRVYGLDQPLPVQFARYLAALATGDLGPSFSFRDLSVADLFARGLPVSMTLGALALALALGLGIGLGVLAASRRGGLIDRLVGVLASVSLSVPNFVVAPLLQIAFGLSLRWLPLSGWEGGAPAHLILPVITLALPQVGAIARLTRTAMAEALGAPHIRTLRAMGVPPLIVARHALRGALLPVVAILGPLAAALLTGSVVVETIFGLPGIGRYFVDGALNRDYTLVMGTVVLVAVLVLLLNLAGDLLSAVLDPRLRLGA</sequence>
<evidence type="ECO:0000256" key="2">
    <source>
        <dbReference type="ARBA" id="ARBA00022448"/>
    </source>
</evidence>
<evidence type="ECO:0000256" key="5">
    <source>
        <dbReference type="ARBA" id="ARBA00022989"/>
    </source>
</evidence>
<evidence type="ECO:0000256" key="4">
    <source>
        <dbReference type="ARBA" id="ARBA00022692"/>
    </source>
</evidence>
<reference evidence="9 10" key="1">
    <citation type="submission" date="2019-09" db="EMBL/GenBank/DDBJ databases">
        <title>YIM 48816 draft genome.</title>
        <authorList>
            <person name="Jiang L."/>
        </authorList>
    </citation>
    <scope>NUCLEOTIDE SEQUENCE [LARGE SCALE GENOMIC DNA]</scope>
    <source>
        <strain evidence="9 10">YIM 48816</strain>
    </source>
</reference>
<dbReference type="OrthoDB" id="9805855at2"/>
<keyword evidence="3" id="KW-1003">Cell membrane</keyword>
<dbReference type="Gene3D" id="1.10.3720.10">
    <property type="entry name" value="MetI-like"/>
    <property type="match status" value="1"/>
</dbReference>
<feature type="transmembrane region" description="Helical" evidence="7">
    <location>
        <begin position="98"/>
        <end position="118"/>
    </location>
</feature>
<feature type="transmembrane region" description="Helical" evidence="7">
    <location>
        <begin position="227"/>
        <end position="253"/>
    </location>
</feature>
<dbReference type="PROSITE" id="PS50928">
    <property type="entry name" value="ABC_TM1"/>
    <property type="match status" value="1"/>
</dbReference>
<comment type="caution">
    <text evidence="9">The sequence shown here is derived from an EMBL/GenBank/DDBJ whole genome shotgun (WGS) entry which is preliminary data.</text>
</comment>
<keyword evidence="10" id="KW-1185">Reference proteome</keyword>
<dbReference type="Pfam" id="PF00528">
    <property type="entry name" value="BPD_transp_1"/>
    <property type="match status" value="1"/>
</dbReference>
<evidence type="ECO:0000256" key="7">
    <source>
        <dbReference type="RuleBase" id="RU363032"/>
    </source>
</evidence>
<dbReference type="GO" id="GO:0055085">
    <property type="term" value="P:transmembrane transport"/>
    <property type="evidence" value="ECO:0007669"/>
    <property type="project" value="InterPro"/>
</dbReference>
<gene>
    <name evidence="9" type="ORF">F6X53_06345</name>
</gene>
<evidence type="ECO:0000259" key="8">
    <source>
        <dbReference type="PROSITE" id="PS50928"/>
    </source>
</evidence>
<dbReference type="InterPro" id="IPR045621">
    <property type="entry name" value="BPD_transp_1_N"/>
</dbReference>
<keyword evidence="4 7" id="KW-0812">Transmembrane</keyword>
<comment type="similarity">
    <text evidence="7">Belongs to the binding-protein-dependent transport system permease family.</text>
</comment>
<dbReference type="GO" id="GO:0005886">
    <property type="term" value="C:plasma membrane"/>
    <property type="evidence" value="ECO:0007669"/>
    <property type="project" value="UniProtKB-SubCell"/>
</dbReference>
<keyword evidence="2 7" id="KW-0813">Transport</keyword>
<dbReference type="RefSeq" id="WP_150998410.1">
    <property type="nucleotide sequence ID" value="NZ_BPQY01000488.1"/>
</dbReference>
<dbReference type="InterPro" id="IPR000515">
    <property type="entry name" value="MetI-like"/>
</dbReference>
<proteinExistence type="inferred from homology"/>
<dbReference type="EMBL" id="VZZK01000005">
    <property type="protein sequence ID" value="KAB1080316.1"/>
    <property type="molecule type" value="Genomic_DNA"/>
</dbReference>
<dbReference type="InterPro" id="IPR035906">
    <property type="entry name" value="MetI-like_sf"/>
</dbReference>
<dbReference type="Pfam" id="PF19300">
    <property type="entry name" value="BPD_transp_1_N"/>
    <property type="match status" value="1"/>
</dbReference>
<feature type="transmembrane region" description="Helical" evidence="7">
    <location>
        <begin position="174"/>
        <end position="192"/>
    </location>
</feature>
<dbReference type="PANTHER" id="PTHR43163">
    <property type="entry name" value="DIPEPTIDE TRANSPORT SYSTEM PERMEASE PROTEIN DPPB-RELATED"/>
    <property type="match status" value="1"/>
</dbReference>
<dbReference type="AlphaFoldDB" id="A0A6L3T2L7"/>
<feature type="transmembrane region" description="Helical" evidence="7">
    <location>
        <begin position="12"/>
        <end position="30"/>
    </location>
</feature>
<dbReference type="SUPFAM" id="SSF161098">
    <property type="entry name" value="MetI-like"/>
    <property type="match status" value="1"/>
</dbReference>
<evidence type="ECO:0000313" key="9">
    <source>
        <dbReference type="EMBL" id="KAB1080316.1"/>
    </source>
</evidence>
<protein>
    <submittedName>
        <fullName evidence="9">ABC transporter permease subunit</fullName>
    </submittedName>
</protein>
<dbReference type="CDD" id="cd06261">
    <property type="entry name" value="TM_PBP2"/>
    <property type="match status" value="1"/>
</dbReference>
<accession>A0A6L3T2L7</accession>
<evidence type="ECO:0000256" key="3">
    <source>
        <dbReference type="ARBA" id="ARBA00022475"/>
    </source>
</evidence>
<comment type="subcellular location">
    <subcellularLocation>
        <location evidence="1 7">Cell membrane</location>
        <topology evidence="1 7">Multi-pass membrane protein</topology>
    </subcellularLocation>
</comment>
<evidence type="ECO:0000256" key="6">
    <source>
        <dbReference type="ARBA" id="ARBA00023136"/>
    </source>
</evidence>
<keyword evidence="5 7" id="KW-1133">Transmembrane helix</keyword>
<organism evidence="9 10">
    <name type="scientific">Methylobacterium soli</name>
    <dbReference type="NCBI Taxonomy" id="553447"/>
    <lineage>
        <taxon>Bacteria</taxon>
        <taxon>Pseudomonadati</taxon>
        <taxon>Pseudomonadota</taxon>
        <taxon>Alphaproteobacteria</taxon>
        <taxon>Hyphomicrobiales</taxon>
        <taxon>Methylobacteriaceae</taxon>
        <taxon>Methylobacterium</taxon>
    </lineage>
</organism>
<keyword evidence="6 7" id="KW-0472">Membrane</keyword>
<dbReference type="PANTHER" id="PTHR43163:SF6">
    <property type="entry name" value="DIPEPTIDE TRANSPORT SYSTEM PERMEASE PROTEIN DPPB-RELATED"/>
    <property type="match status" value="1"/>
</dbReference>
<feature type="transmembrane region" description="Helical" evidence="7">
    <location>
        <begin position="273"/>
        <end position="295"/>
    </location>
</feature>
<evidence type="ECO:0000256" key="1">
    <source>
        <dbReference type="ARBA" id="ARBA00004651"/>
    </source>
</evidence>
<feature type="transmembrane region" description="Helical" evidence="7">
    <location>
        <begin position="130"/>
        <end position="154"/>
    </location>
</feature>
<name>A0A6L3T2L7_9HYPH</name>
<feature type="domain" description="ABC transmembrane type-1" evidence="8">
    <location>
        <begin position="94"/>
        <end position="296"/>
    </location>
</feature>
<evidence type="ECO:0000313" key="10">
    <source>
        <dbReference type="Proteomes" id="UP000474159"/>
    </source>
</evidence>